<proteinExistence type="predicted"/>
<dbReference type="GO" id="GO:0016853">
    <property type="term" value="F:isomerase activity"/>
    <property type="evidence" value="ECO:0007669"/>
    <property type="project" value="UniProtKB-KW"/>
</dbReference>
<evidence type="ECO:0000313" key="3">
    <source>
        <dbReference type="EMBL" id="QEH35233.1"/>
    </source>
</evidence>
<feature type="transmembrane region" description="Helical" evidence="1">
    <location>
        <begin position="553"/>
        <end position="576"/>
    </location>
</feature>
<dbReference type="Pfam" id="PF13460">
    <property type="entry name" value="NAD_binding_10"/>
    <property type="match status" value="1"/>
</dbReference>
<keyword evidence="1" id="KW-0472">Membrane</keyword>
<dbReference type="InterPro" id="IPR016040">
    <property type="entry name" value="NAD(P)-bd_dom"/>
</dbReference>
<name>A0A5B9W3N6_9BACT</name>
<feature type="domain" description="NAD(P)-binding" evidence="2">
    <location>
        <begin position="15"/>
        <end position="125"/>
    </location>
</feature>
<dbReference type="EMBL" id="CP042997">
    <property type="protein sequence ID" value="QEH35233.1"/>
    <property type="molecule type" value="Genomic_DNA"/>
</dbReference>
<organism evidence="3 4">
    <name type="scientific">Aquisphaera giovannonii</name>
    <dbReference type="NCBI Taxonomy" id="406548"/>
    <lineage>
        <taxon>Bacteria</taxon>
        <taxon>Pseudomonadati</taxon>
        <taxon>Planctomycetota</taxon>
        <taxon>Planctomycetia</taxon>
        <taxon>Isosphaerales</taxon>
        <taxon>Isosphaeraceae</taxon>
        <taxon>Aquisphaera</taxon>
    </lineage>
</organism>
<dbReference type="Gene3D" id="3.30.530.20">
    <property type="match status" value="1"/>
</dbReference>
<dbReference type="SUPFAM" id="SSF55961">
    <property type="entry name" value="Bet v1-like"/>
    <property type="match status" value="1"/>
</dbReference>
<gene>
    <name evidence="3" type="ORF">OJF2_37800</name>
</gene>
<keyword evidence="4" id="KW-1185">Reference proteome</keyword>
<protein>
    <submittedName>
        <fullName evidence="3">3 beta-hydroxysteroid dehydrogenase/Delta 5--&gt;4-isomerase</fullName>
    </submittedName>
</protein>
<evidence type="ECO:0000259" key="2">
    <source>
        <dbReference type="Pfam" id="PF13460"/>
    </source>
</evidence>
<dbReference type="RefSeq" id="WP_210420587.1">
    <property type="nucleotide sequence ID" value="NZ_CP042997.1"/>
</dbReference>
<dbReference type="InterPro" id="IPR023393">
    <property type="entry name" value="START-like_dom_sf"/>
</dbReference>
<dbReference type="PANTHER" id="PTHR12126:SF11">
    <property type="entry name" value="NADH DEHYDROGENASE [UBIQUINONE] 1 ALPHA SUBCOMPLEX SUBUNIT 9, MITOCHONDRIAL"/>
    <property type="match status" value="1"/>
</dbReference>
<keyword evidence="3" id="KW-0413">Isomerase</keyword>
<dbReference type="GO" id="GO:0044877">
    <property type="term" value="F:protein-containing complex binding"/>
    <property type="evidence" value="ECO:0007669"/>
    <property type="project" value="TreeGrafter"/>
</dbReference>
<dbReference type="Proteomes" id="UP000324233">
    <property type="component" value="Chromosome"/>
</dbReference>
<dbReference type="InterPro" id="IPR051207">
    <property type="entry name" value="ComplexI_NDUFA9_subunit"/>
</dbReference>
<sequence>MSQTQGDAATIFVTGASGYVGGRLVPRLLAAGYSVRCLAREPRKLVERSWRHHPNVRVLQGDMSDVDRLVDQLRGCSAAYYLVHSMEAVGDEYAAHDRLLATNFAAAVARAGVGRIIYLGGLGELGEGLSRHLRSRREVEERLASAGVPVTTFRAAMIIGSGSASFEILRYLVERLPVMVTPSWVRTESQPVAIVDVLHWLVRCLAVPETVGKTLEIGGPDVLPYHELMRIMAEELRLPGRLIIPLPVLTPRLSSLWISLVTPVSYRIARPLAEGLRNRVVVTDGEAQRLMPHAALGVRDAIRRALQMIATQAVETRWSAAGPIAGDPDWAGGTVHTDRRSVVIRADAAAVFAAVCRIGGGHGWYAGDILWRIRGWMDTLAGGPGLRRGRRDPDRVEFGEALDFWRVVGLERNRSLSLLAEMKLPGQAMLNFDIEPSAPEGRTSLTMTARFRPRGLAGILYWYAVAPLHNVVFGGMLNGIRKTAEAMSRSGAPGHPGPPPEAPAAAGYGRARLWLGISAVGTLVTLCTLGLLADVAGMVQRRVDAGTLGSPAALLLFVLTYAAIQLPFDVAGGYLLPRRFGRSHPPLARYLADLSRGVFWHTGLLYLAALAILSAGRHGGFAGTVAAGLAMVLVLLGGRAAVASLMARLELTPGAATMASPSDKLPIYVAESADEGFTGAVLGLLGPRCHILPERWRALLGPEGFDVAIRRRSLAIQTGSWRRGRVMALLFTALGLTLAAGLTGPSRLGTAGGTIAFSFAFTLWSFAGLLVLPTFSRLGVIEVDERAQAEGLPAEAIRLTAQALDRLQDGEPDRPSLVEAVFHPIPSVRSRLEGPRTLGAVGFWDAARTSVYLSLAGLGLLGRAVHCNCGRPALWVFLPTD</sequence>
<feature type="transmembrane region" description="Helical" evidence="1">
    <location>
        <begin position="597"/>
        <end position="615"/>
    </location>
</feature>
<feature type="transmembrane region" description="Helical" evidence="1">
    <location>
        <begin position="726"/>
        <end position="744"/>
    </location>
</feature>
<dbReference type="InterPro" id="IPR036291">
    <property type="entry name" value="NAD(P)-bd_dom_sf"/>
</dbReference>
<evidence type="ECO:0000256" key="1">
    <source>
        <dbReference type="SAM" id="Phobius"/>
    </source>
</evidence>
<feature type="transmembrane region" description="Helical" evidence="1">
    <location>
        <begin position="621"/>
        <end position="642"/>
    </location>
</feature>
<dbReference type="AlphaFoldDB" id="A0A5B9W3N6"/>
<dbReference type="KEGG" id="agv:OJF2_37800"/>
<keyword evidence="1" id="KW-0812">Transmembrane</keyword>
<keyword evidence="1" id="KW-1133">Transmembrane helix</keyword>
<accession>A0A5B9W3N6</accession>
<dbReference type="Gene3D" id="3.40.50.720">
    <property type="entry name" value="NAD(P)-binding Rossmann-like Domain"/>
    <property type="match status" value="1"/>
</dbReference>
<dbReference type="PANTHER" id="PTHR12126">
    <property type="entry name" value="NADH-UBIQUINONE OXIDOREDUCTASE 39 KDA SUBUNIT-RELATED"/>
    <property type="match status" value="1"/>
</dbReference>
<feature type="transmembrane region" description="Helical" evidence="1">
    <location>
        <begin position="460"/>
        <end position="480"/>
    </location>
</feature>
<feature type="transmembrane region" description="Helical" evidence="1">
    <location>
        <begin position="750"/>
        <end position="772"/>
    </location>
</feature>
<dbReference type="InterPro" id="IPR021295">
    <property type="entry name" value="DUF2867"/>
</dbReference>
<feature type="transmembrane region" description="Helical" evidence="1">
    <location>
        <begin position="513"/>
        <end position="533"/>
    </location>
</feature>
<reference evidence="3 4" key="1">
    <citation type="submission" date="2019-08" db="EMBL/GenBank/DDBJ databases">
        <title>Deep-cultivation of Planctomycetes and their phenomic and genomic characterization uncovers novel biology.</title>
        <authorList>
            <person name="Wiegand S."/>
            <person name="Jogler M."/>
            <person name="Boedeker C."/>
            <person name="Pinto D."/>
            <person name="Vollmers J."/>
            <person name="Rivas-Marin E."/>
            <person name="Kohn T."/>
            <person name="Peeters S.H."/>
            <person name="Heuer A."/>
            <person name="Rast P."/>
            <person name="Oberbeckmann S."/>
            <person name="Bunk B."/>
            <person name="Jeske O."/>
            <person name="Meyerdierks A."/>
            <person name="Storesund J.E."/>
            <person name="Kallscheuer N."/>
            <person name="Luecker S."/>
            <person name="Lage O.M."/>
            <person name="Pohl T."/>
            <person name="Merkel B.J."/>
            <person name="Hornburger P."/>
            <person name="Mueller R.-W."/>
            <person name="Bruemmer F."/>
            <person name="Labrenz M."/>
            <person name="Spormann A.M."/>
            <person name="Op den Camp H."/>
            <person name="Overmann J."/>
            <person name="Amann R."/>
            <person name="Jetten M.S.M."/>
            <person name="Mascher T."/>
            <person name="Medema M.H."/>
            <person name="Devos D.P."/>
            <person name="Kaster A.-K."/>
            <person name="Ovreas L."/>
            <person name="Rohde M."/>
            <person name="Galperin M.Y."/>
            <person name="Jogler C."/>
        </authorList>
    </citation>
    <scope>NUCLEOTIDE SEQUENCE [LARGE SCALE GENOMIC DNA]</scope>
    <source>
        <strain evidence="3 4">OJF2</strain>
    </source>
</reference>
<evidence type="ECO:0000313" key="4">
    <source>
        <dbReference type="Proteomes" id="UP000324233"/>
    </source>
</evidence>
<dbReference type="Pfam" id="PF11066">
    <property type="entry name" value="DUF2867"/>
    <property type="match status" value="1"/>
</dbReference>
<dbReference type="SUPFAM" id="SSF51735">
    <property type="entry name" value="NAD(P)-binding Rossmann-fold domains"/>
    <property type="match status" value="1"/>
</dbReference>